<keyword evidence="3" id="KW-1185">Reference proteome</keyword>
<protein>
    <recommendedName>
        <fullName evidence="4">Outer membrane protein beta-barrel domain-containing protein</fullName>
    </recommendedName>
</protein>
<evidence type="ECO:0000256" key="1">
    <source>
        <dbReference type="SAM" id="SignalP"/>
    </source>
</evidence>
<evidence type="ECO:0000313" key="3">
    <source>
        <dbReference type="Proteomes" id="UP000192907"/>
    </source>
</evidence>
<dbReference type="EMBL" id="FWZT01000012">
    <property type="protein sequence ID" value="SMF40925.1"/>
    <property type="molecule type" value="Genomic_DNA"/>
</dbReference>
<dbReference type="RefSeq" id="WP_132320505.1">
    <property type="nucleotide sequence ID" value="NZ_FWZT01000012.1"/>
</dbReference>
<gene>
    <name evidence="2" type="ORF">SAMN06296036_112113</name>
</gene>
<dbReference type="AlphaFoldDB" id="A0A1Y6C1Q3"/>
<accession>A0A1Y6C1Q3</accession>
<reference evidence="3" key="1">
    <citation type="submission" date="2017-04" db="EMBL/GenBank/DDBJ databases">
        <authorList>
            <person name="Varghese N."/>
            <person name="Submissions S."/>
        </authorList>
    </citation>
    <scope>NUCLEOTIDE SEQUENCE [LARGE SCALE GENOMIC DNA]</scope>
    <source>
        <strain evidence="3">RKEM611</strain>
    </source>
</reference>
<proteinExistence type="predicted"/>
<evidence type="ECO:0008006" key="4">
    <source>
        <dbReference type="Google" id="ProtNLM"/>
    </source>
</evidence>
<evidence type="ECO:0000313" key="2">
    <source>
        <dbReference type="EMBL" id="SMF40925.1"/>
    </source>
</evidence>
<feature type="chain" id="PRO_5011989115" description="Outer membrane protein beta-barrel domain-containing protein" evidence="1">
    <location>
        <begin position="23"/>
        <end position="241"/>
    </location>
</feature>
<name>A0A1Y6C1Q3_9BACT</name>
<feature type="signal peptide" evidence="1">
    <location>
        <begin position="1"/>
        <end position="22"/>
    </location>
</feature>
<organism evidence="2 3">
    <name type="scientific">Pseudobacteriovorax antillogorgiicola</name>
    <dbReference type="NCBI Taxonomy" id="1513793"/>
    <lineage>
        <taxon>Bacteria</taxon>
        <taxon>Pseudomonadati</taxon>
        <taxon>Bdellovibrionota</taxon>
        <taxon>Oligoflexia</taxon>
        <taxon>Oligoflexales</taxon>
        <taxon>Pseudobacteriovoracaceae</taxon>
        <taxon>Pseudobacteriovorax</taxon>
    </lineage>
</organism>
<dbReference type="Proteomes" id="UP000192907">
    <property type="component" value="Unassembled WGS sequence"/>
</dbReference>
<sequence>MHRFFVFVLLILQLDFTSICYADQSGPVDASAVELTDDDEILGYTQSELRQSFQSWLSLGFGNVNPWQFLNLSAAWSQGPNMIWVASLGGGNFEFTDTDSKGTSYYIDSKARTLSLGFRHYFTSFGSFYYEVGGQLNTWSGDIRPQGSDSEDDSVTSSLTSDYSHLGMTLGAKLGYSYFWDKWGIEFSLLQMSRSFLLDEAYTNNTAEARDNVKKQVEGASSWSGVNISILYRLGGESSRL</sequence>
<keyword evidence="1" id="KW-0732">Signal</keyword>